<gene>
    <name evidence="2" type="ORF">GA0074695_1211</name>
</gene>
<name>A0A1C4V7W8_MICVI</name>
<dbReference type="Pfam" id="PF01909">
    <property type="entry name" value="NTP_transf_2"/>
    <property type="match status" value="1"/>
</dbReference>
<feature type="domain" description="Polymerase nucleotidyl transferase" evidence="1">
    <location>
        <begin position="14"/>
        <end position="79"/>
    </location>
</feature>
<dbReference type="AlphaFoldDB" id="A0A1C4V7W8"/>
<keyword evidence="3" id="KW-1185">Reference proteome</keyword>
<dbReference type="RefSeq" id="WP_089009790.1">
    <property type="nucleotide sequence ID" value="NZ_LT607411.1"/>
</dbReference>
<dbReference type="InterPro" id="IPR002934">
    <property type="entry name" value="Polymerase_NTP_transf_dom"/>
</dbReference>
<organism evidence="2 3">
    <name type="scientific">Micromonospora viridifaciens</name>
    <dbReference type="NCBI Taxonomy" id="1881"/>
    <lineage>
        <taxon>Bacteria</taxon>
        <taxon>Bacillati</taxon>
        <taxon>Actinomycetota</taxon>
        <taxon>Actinomycetes</taxon>
        <taxon>Micromonosporales</taxon>
        <taxon>Micromonosporaceae</taxon>
        <taxon>Micromonospora</taxon>
    </lineage>
</organism>
<dbReference type="SUPFAM" id="SSF81301">
    <property type="entry name" value="Nucleotidyltransferase"/>
    <property type="match status" value="1"/>
</dbReference>
<dbReference type="GO" id="GO:0016779">
    <property type="term" value="F:nucleotidyltransferase activity"/>
    <property type="evidence" value="ECO:0007669"/>
    <property type="project" value="InterPro"/>
</dbReference>
<evidence type="ECO:0000259" key="1">
    <source>
        <dbReference type="Pfam" id="PF01909"/>
    </source>
</evidence>
<dbReference type="Gene3D" id="3.30.460.10">
    <property type="entry name" value="Beta Polymerase, domain 2"/>
    <property type="match status" value="1"/>
</dbReference>
<protein>
    <submittedName>
        <fullName evidence="2">Nucleotidyltransferase domain-containing protein</fullName>
    </submittedName>
</protein>
<evidence type="ECO:0000313" key="2">
    <source>
        <dbReference type="EMBL" id="SCE79889.1"/>
    </source>
</evidence>
<dbReference type="EMBL" id="LT607411">
    <property type="protein sequence ID" value="SCE79889.1"/>
    <property type="molecule type" value="Genomic_DNA"/>
</dbReference>
<sequence length="229" mass="25515">MDAFEDLLARAEADPAVVGLVLTGSQARGTATVHSDHDVHVVVRSRNERWHTTRRTAELDEIVSTLDELADTSDLWQRYAFRGARVLLDRLGGGVAALVERQAVPTEAEATAWARDALDGYLNLAYRAAKSRRDGNALAATLDERESVPWLLTTVFALHSRLRPYNKYLRWELETYPLPEPWTAAVFPARALRDPIGMFPDVARLARGRGHGDVLDAWGNDLALLNTYV</sequence>
<dbReference type="OrthoDB" id="2987256at2"/>
<proteinExistence type="predicted"/>
<dbReference type="CDD" id="cd05403">
    <property type="entry name" value="NT_KNTase_like"/>
    <property type="match status" value="1"/>
</dbReference>
<dbReference type="InterPro" id="IPR043519">
    <property type="entry name" value="NT_sf"/>
</dbReference>
<accession>A0A1C4V7W8</accession>
<reference evidence="3" key="1">
    <citation type="submission" date="2016-06" db="EMBL/GenBank/DDBJ databases">
        <authorList>
            <person name="Varghese N."/>
            <person name="Submissions Spin"/>
        </authorList>
    </citation>
    <scope>NUCLEOTIDE SEQUENCE [LARGE SCALE GENOMIC DNA]</scope>
    <source>
        <strain evidence="3">DSM 43909</strain>
    </source>
</reference>
<keyword evidence="2" id="KW-0808">Transferase</keyword>
<evidence type="ECO:0000313" key="3">
    <source>
        <dbReference type="Proteomes" id="UP000198242"/>
    </source>
</evidence>
<dbReference type="Proteomes" id="UP000198242">
    <property type="component" value="Chromosome I"/>
</dbReference>